<name>A0A383E1H4_9ZZZZ</name>
<sequence>MTTRFPKRLILFTFAFMFLSAQRWTPEDDFNHIKTFDAVLNKTITELSKIRPINKENNEYFTNKQYDDIEALYFRYTLCTRSLVDIVNAYKDFSNRSKYKKNNVQAFI</sequence>
<proteinExistence type="predicted"/>
<protein>
    <submittedName>
        <fullName evidence="1">Uncharacterized protein</fullName>
    </submittedName>
</protein>
<reference evidence="1" key="1">
    <citation type="submission" date="2018-05" db="EMBL/GenBank/DDBJ databases">
        <authorList>
            <person name="Lanie J.A."/>
            <person name="Ng W.-L."/>
            <person name="Kazmierczak K.M."/>
            <person name="Andrzejewski T.M."/>
            <person name="Davidsen T.M."/>
            <person name="Wayne K.J."/>
            <person name="Tettelin H."/>
            <person name="Glass J.I."/>
            <person name="Rusch D."/>
            <person name="Podicherti R."/>
            <person name="Tsui H.-C.T."/>
            <person name="Winkler M.E."/>
        </authorList>
    </citation>
    <scope>NUCLEOTIDE SEQUENCE</scope>
</reference>
<dbReference type="EMBL" id="UINC01221986">
    <property type="protein sequence ID" value="SVE50561.1"/>
    <property type="molecule type" value="Genomic_DNA"/>
</dbReference>
<organism evidence="1">
    <name type="scientific">marine metagenome</name>
    <dbReference type="NCBI Taxonomy" id="408172"/>
    <lineage>
        <taxon>unclassified sequences</taxon>
        <taxon>metagenomes</taxon>
        <taxon>ecological metagenomes</taxon>
    </lineage>
</organism>
<feature type="non-terminal residue" evidence="1">
    <location>
        <position position="108"/>
    </location>
</feature>
<evidence type="ECO:0000313" key="1">
    <source>
        <dbReference type="EMBL" id="SVE50561.1"/>
    </source>
</evidence>
<gene>
    <name evidence="1" type="ORF">METZ01_LOCUS503415</name>
</gene>
<dbReference type="AlphaFoldDB" id="A0A383E1H4"/>
<accession>A0A383E1H4</accession>